<protein>
    <submittedName>
        <fullName evidence="2">Uncharacterized protein</fullName>
    </submittedName>
</protein>
<proteinExistence type="predicted"/>
<feature type="region of interest" description="Disordered" evidence="1">
    <location>
        <begin position="46"/>
        <end position="97"/>
    </location>
</feature>
<evidence type="ECO:0000313" key="3">
    <source>
        <dbReference type="Proteomes" id="UP000007755"/>
    </source>
</evidence>
<sequence length="108" mass="12585">MQWGDTTNVTKDIMKVERVTLEEEEAAKRERYPQVLSVEKLRFAEPQSGTRCEETRRRDANKQRGMRHGTSAMGAWPPFVPQRAPTEEEGSLRQRKSMTYRQLPCMVT</sequence>
<organism evidence="3">
    <name type="scientific">Acromyrmex echinatior</name>
    <name type="common">Panamanian leafcutter ant</name>
    <name type="synonym">Acromyrmex octospinosus echinatior</name>
    <dbReference type="NCBI Taxonomy" id="103372"/>
    <lineage>
        <taxon>Eukaryota</taxon>
        <taxon>Metazoa</taxon>
        <taxon>Ecdysozoa</taxon>
        <taxon>Arthropoda</taxon>
        <taxon>Hexapoda</taxon>
        <taxon>Insecta</taxon>
        <taxon>Pterygota</taxon>
        <taxon>Neoptera</taxon>
        <taxon>Endopterygota</taxon>
        <taxon>Hymenoptera</taxon>
        <taxon>Apocrita</taxon>
        <taxon>Aculeata</taxon>
        <taxon>Formicoidea</taxon>
        <taxon>Formicidae</taxon>
        <taxon>Myrmicinae</taxon>
        <taxon>Acromyrmex</taxon>
    </lineage>
</organism>
<keyword evidence="3" id="KW-1185">Reference proteome</keyword>
<dbReference type="InParanoid" id="F4WF77"/>
<dbReference type="AlphaFoldDB" id="F4WF77"/>
<dbReference type="Proteomes" id="UP000007755">
    <property type="component" value="Unassembled WGS sequence"/>
</dbReference>
<evidence type="ECO:0000313" key="2">
    <source>
        <dbReference type="EMBL" id="EGI67128.1"/>
    </source>
</evidence>
<dbReference type="EMBL" id="GL888115">
    <property type="protein sequence ID" value="EGI67128.1"/>
    <property type="molecule type" value="Genomic_DNA"/>
</dbReference>
<evidence type="ECO:0000256" key="1">
    <source>
        <dbReference type="SAM" id="MobiDB-lite"/>
    </source>
</evidence>
<feature type="compositionally biased region" description="Basic and acidic residues" evidence="1">
    <location>
        <begin position="51"/>
        <end position="62"/>
    </location>
</feature>
<accession>F4WF77</accession>
<name>F4WF77_ACREC</name>
<gene>
    <name evidence="2" type="ORF">G5I_04284</name>
</gene>
<reference evidence="2" key="1">
    <citation type="submission" date="2011-02" db="EMBL/GenBank/DDBJ databases">
        <title>The genome of the leaf-cutting ant Acromyrmex echinatior suggests key adaptations to social evolution and fungus farming.</title>
        <authorList>
            <person name="Nygaard S."/>
            <person name="Zhang G."/>
        </authorList>
    </citation>
    <scope>NUCLEOTIDE SEQUENCE</scope>
</reference>